<gene>
    <name evidence="1" type="ORF">NQ318_012834</name>
</gene>
<keyword evidence="2" id="KW-1185">Reference proteome</keyword>
<evidence type="ECO:0000313" key="2">
    <source>
        <dbReference type="Proteomes" id="UP001162162"/>
    </source>
</evidence>
<name>A0AAV8X3B2_9CUCU</name>
<organism evidence="1 2">
    <name type="scientific">Aromia moschata</name>
    <dbReference type="NCBI Taxonomy" id="1265417"/>
    <lineage>
        <taxon>Eukaryota</taxon>
        <taxon>Metazoa</taxon>
        <taxon>Ecdysozoa</taxon>
        <taxon>Arthropoda</taxon>
        <taxon>Hexapoda</taxon>
        <taxon>Insecta</taxon>
        <taxon>Pterygota</taxon>
        <taxon>Neoptera</taxon>
        <taxon>Endopterygota</taxon>
        <taxon>Coleoptera</taxon>
        <taxon>Polyphaga</taxon>
        <taxon>Cucujiformia</taxon>
        <taxon>Chrysomeloidea</taxon>
        <taxon>Cerambycidae</taxon>
        <taxon>Cerambycinae</taxon>
        <taxon>Callichromatini</taxon>
        <taxon>Aromia</taxon>
    </lineage>
</organism>
<evidence type="ECO:0000313" key="1">
    <source>
        <dbReference type="EMBL" id="KAJ8933000.1"/>
    </source>
</evidence>
<dbReference type="EMBL" id="JAPWTK010001319">
    <property type="protein sequence ID" value="KAJ8933000.1"/>
    <property type="molecule type" value="Genomic_DNA"/>
</dbReference>
<sequence>MRITPTRVMEVMLCLLDLYLAEMAITTMCITTASKLLVSRQTWAVILSLITSLPNSFSKNLIQLLSKMRTNLNEKKFKAPQERSGNGISGDDYEESSFCNRHSHSLSVQLNFIT</sequence>
<reference evidence="1" key="1">
    <citation type="journal article" date="2023" name="Insect Mol. Biol.">
        <title>Genome sequencing provides insights into the evolution of gene families encoding plant cell wall-degrading enzymes in longhorned beetles.</title>
        <authorList>
            <person name="Shin N.R."/>
            <person name="Okamura Y."/>
            <person name="Kirsch R."/>
            <person name="Pauchet Y."/>
        </authorList>
    </citation>
    <scope>NUCLEOTIDE SEQUENCE</scope>
    <source>
        <strain evidence="1">AMC_N1</strain>
    </source>
</reference>
<dbReference type="AlphaFoldDB" id="A0AAV8X3B2"/>
<protein>
    <submittedName>
        <fullName evidence="1">Uncharacterized protein</fullName>
    </submittedName>
</protein>
<comment type="caution">
    <text evidence="1">The sequence shown here is derived from an EMBL/GenBank/DDBJ whole genome shotgun (WGS) entry which is preliminary data.</text>
</comment>
<accession>A0AAV8X3B2</accession>
<dbReference type="Proteomes" id="UP001162162">
    <property type="component" value="Unassembled WGS sequence"/>
</dbReference>
<proteinExistence type="predicted"/>